<reference evidence="1" key="1">
    <citation type="journal article" date="2023" name="G3 (Bethesda)">
        <title>A reference genome for the long-term kleptoplast-retaining sea slug Elysia crispata morphotype clarki.</title>
        <authorList>
            <person name="Eastman K.E."/>
            <person name="Pendleton A.L."/>
            <person name="Shaikh M.A."/>
            <person name="Suttiyut T."/>
            <person name="Ogas R."/>
            <person name="Tomko P."/>
            <person name="Gavelis G."/>
            <person name="Widhalm J.R."/>
            <person name="Wisecaver J.H."/>
        </authorList>
    </citation>
    <scope>NUCLEOTIDE SEQUENCE</scope>
    <source>
        <strain evidence="1">ECLA1</strain>
    </source>
</reference>
<accession>A0AAE0XMP1</accession>
<dbReference type="AlphaFoldDB" id="A0AAE0XMP1"/>
<evidence type="ECO:0000313" key="1">
    <source>
        <dbReference type="EMBL" id="KAK3696582.1"/>
    </source>
</evidence>
<comment type="caution">
    <text evidence="1">The sequence shown here is derived from an EMBL/GenBank/DDBJ whole genome shotgun (WGS) entry which is preliminary data.</text>
</comment>
<dbReference type="Proteomes" id="UP001283361">
    <property type="component" value="Unassembled WGS sequence"/>
</dbReference>
<gene>
    <name evidence="1" type="ORF">RRG08_064881</name>
</gene>
<dbReference type="EMBL" id="JAWDGP010008037">
    <property type="protein sequence ID" value="KAK3696582.1"/>
    <property type="molecule type" value="Genomic_DNA"/>
</dbReference>
<organism evidence="1 2">
    <name type="scientific">Elysia crispata</name>
    <name type="common">lettuce slug</name>
    <dbReference type="NCBI Taxonomy" id="231223"/>
    <lineage>
        <taxon>Eukaryota</taxon>
        <taxon>Metazoa</taxon>
        <taxon>Spiralia</taxon>
        <taxon>Lophotrochozoa</taxon>
        <taxon>Mollusca</taxon>
        <taxon>Gastropoda</taxon>
        <taxon>Heterobranchia</taxon>
        <taxon>Euthyneura</taxon>
        <taxon>Panpulmonata</taxon>
        <taxon>Sacoglossa</taxon>
        <taxon>Placobranchoidea</taxon>
        <taxon>Plakobranchidae</taxon>
        <taxon>Elysia</taxon>
    </lineage>
</organism>
<proteinExistence type="predicted"/>
<keyword evidence="2" id="KW-1185">Reference proteome</keyword>
<protein>
    <submittedName>
        <fullName evidence="1">Uncharacterized protein</fullName>
    </submittedName>
</protein>
<name>A0AAE0XMP1_9GAST</name>
<sequence>MQGCLKLFGFASLMLSALIIARVSLLLQDPVTRKILMRGFELTFPELFTILSYPYLMEHPDSPVLVCCGVHYFTSQMNRPGICWLVSCRVFCDLSAADVRRQRPVFPFCPFTWT</sequence>
<evidence type="ECO:0000313" key="2">
    <source>
        <dbReference type="Proteomes" id="UP001283361"/>
    </source>
</evidence>